<dbReference type="FunFam" id="1.20.140.10:FF:000008">
    <property type="entry name" value="acyl-CoA dehydrogenase family member 9, mitochondrial"/>
    <property type="match status" value="1"/>
</dbReference>
<comment type="catalytic activity">
    <reaction evidence="21">
        <text>octadecanoyl-CoA + oxidized [electron-transfer flavoprotein] + H(+) = (2E)-octadecenoyl-CoA + reduced [electron-transfer flavoprotein]</text>
        <dbReference type="Rhea" id="RHEA:47240"/>
        <dbReference type="Rhea" id="RHEA-COMP:10685"/>
        <dbReference type="Rhea" id="RHEA-COMP:10686"/>
        <dbReference type="ChEBI" id="CHEBI:15378"/>
        <dbReference type="ChEBI" id="CHEBI:57394"/>
        <dbReference type="ChEBI" id="CHEBI:57692"/>
        <dbReference type="ChEBI" id="CHEBI:58307"/>
        <dbReference type="ChEBI" id="CHEBI:71412"/>
    </reaction>
    <physiologicalReaction direction="left-to-right" evidence="21">
        <dbReference type="Rhea" id="RHEA:47241"/>
    </physiologicalReaction>
</comment>
<dbReference type="CDD" id="cd01161">
    <property type="entry name" value="VLCAD"/>
    <property type="match status" value="1"/>
</dbReference>
<dbReference type="InterPro" id="IPR009100">
    <property type="entry name" value="AcylCoA_DH/oxidase_NM_dom_sf"/>
</dbReference>
<dbReference type="GO" id="GO:0050660">
    <property type="term" value="F:flavin adenine dinucleotide binding"/>
    <property type="evidence" value="ECO:0007669"/>
    <property type="project" value="InterPro"/>
</dbReference>
<dbReference type="EMBL" id="CH477314">
    <property type="protein sequence ID" value="EJY57553.1"/>
    <property type="molecule type" value="Genomic_DNA"/>
</dbReference>
<comment type="similarity">
    <text evidence="4">Belongs to the acyl-CoA dehydrogenase family.</text>
</comment>
<keyword evidence="14" id="KW-0496">Mitochondrion</keyword>
<comment type="pathway">
    <text evidence="3">Lipid metabolism; mitochondrial fatty acid beta-oxidation.</text>
</comment>
<protein>
    <submittedName>
        <fullName evidence="27">AAEL017453-PA</fullName>
    </submittedName>
</protein>
<evidence type="ECO:0000256" key="8">
    <source>
        <dbReference type="ARBA" id="ARBA00022827"/>
    </source>
</evidence>
<feature type="compositionally biased region" description="Basic and acidic residues" evidence="22">
    <location>
        <begin position="166"/>
        <end position="182"/>
    </location>
</feature>
<dbReference type="InterPro" id="IPR037069">
    <property type="entry name" value="AcylCoA_DH/ox_N_sf"/>
</dbReference>
<evidence type="ECO:0000256" key="14">
    <source>
        <dbReference type="ARBA" id="ARBA00023128"/>
    </source>
</evidence>
<dbReference type="InterPro" id="IPR046373">
    <property type="entry name" value="Acyl-CoA_Oxase/DH_mid-dom_sf"/>
</dbReference>
<comment type="catalytic activity">
    <reaction evidence="17">
        <text>oxidized [electron-transfer flavoprotein] + hexadecanoyl-CoA + H(+) = (2E)-hexadecenoyl-CoA + reduced [electron-transfer flavoprotein]</text>
        <dbReference type="Rhea" id="RHEA:43448"/>
        <dbReference type="Rhea" id="RHEA-COMP:10685"/>
        <dbReference type="Rhea" id="RHEA-COMP:10686"/>
        <dbReference type="ChEBI" id="CHEBI:15378"/>
        <dbReference type="ChEBI" id="CHEBI:57379"/>
        <dbReference type="ChEBI" id="CHEBI:57692"/>
        <dbReference type="ChEBI" id="CHEBI:58307"/>
        <dbReference type="ChEBI" id="CHEBI:61526"/>
    </reaction>
    <physiologicalReaction direction="left-to-right" evidence="17">
        <dbReference type="Rhea" id="RHEA:43449"/>
    </physiologicalReaction>
</comment>
<evidence type="ECO:0000259" key="23">
    <source>
        <dbReference type="Pfam" id="PF00441"/>
    </source>
</evidence>
<evidence type="ECO:0000256" key="7">
    <source>
        <dbReference type="ARBA" id="ARBA00022792"/>
    </source>
</evidence>
<comment type="cofactor">
    <cofactor evidence="1">
        <name>FAD</name>
        <dbReference type="ChEBI" id="CHEBI:57692"/>
    </cofactor>
</comment>
<keyword evidence="11" id="KW-0007">Acetylation</keyword>
<keyword evidence="9" id="KW-0276">Fatty acid metabolism</keyword>
<evidence type="ECO:0000256" key="4">
    <source>
        <dbReference type="ARBA" id="ARBA00009347"/>
    </source>
</evidence>
<name>J9HSG3_AEDAE</name>
<dbReference type="SUPFAM" id="SSF56645">
    <property type="entry name" value="Acyl-CoA dehydrogenase NM domain-like"/>
    <property type="match status" value="1"/>
</dbReference>
<dbReference type="PANTHER" id="PTHR43884">
    <property type="entry name" value="ACYL-COA DEHYDROGENASE"/>
    <property type="match status" value="1"/>
</dbReference>
<dbReference type="STRING" id="7159.J9HSG3"/>
<dbReference type="Proteomes" id="UP000682892">
    <property type="component" value="Unassembled WGS sequence"/>
</dbReference>
<evidence type="ECO:0000256" key="12">
    <source>
        <dbReference type="ARBA" id="ARBA00023002"/>
    </source>
</evidence>
<evidence type="ECO:0000256" key="13">
    <source>
        <dbReference type="ARBA" id="ARBA00023098"/>
    </source>
</evidence>
<evidence type="ECO:0000313" key="28">
    <source>
        <dbReference type="Proteomes" id="UP000682892"/>
    </source>
</evidence>
<evidence type="ECO:0000256" key="21">
    <source>
        <dbReference type="ARBA" id="ARBA00049224"/>
    </source>
</evidence>
<dbReference type="InterPro" id="IPR049448">
    <property type="entry name" value="ACAD9/ACADV-like_C"/>
</dbReference>
<feature type="domain" description="Acyl-CoA oxidase/dehydrogenase middle" evidence="24">
    <location>
        <begin position="379"/>
        <end position="481"/>
    </location>
</feature>
<dbReference type="InterPro" id="IPR006091">
    <property type="entry name" value="Acyl-CoA_Oxase/DH_mid-dom"/>
</dbReference>
<evidence type="ECO:0000256" key="10">
    <source>
        <dbReference type="ARBA" id="ARBA00022946"/>
    </source>
</evidence>
<reference evidence="27" key="1">
    <citation type="submission" date="2005-10" db="EMBL/GenBank/DDBJ databases">
        <authorList>
            <person name="Loftus B.J."/>
            <person name="Nene V.M."/>
            <person name="Hannick L.I."/>
            <person name="Bidwell S."/>
            <person name="Haas B."/>
            <person name="Amedeo P."/>
            <person name="Orvis J."/>
            <person name="Wortman J.R."/>
            <person name="White O.R."/>
            <person name="Salzberg S."/>
            <person name="Shumway M."/>
            <person name="Koo H."/>
            <person name="Zhao Y."/>
            <person name="Holmes M."/>
            <person name="Miller J."/>
            <person name="Schatz M."/>
            <person name="Pop M."/>
            <person name="Pai G."/>
            <person name="Utterback T."/>
            <person name="Rogers Y.-H."/>
            <person name="Kravitz S."/>
            <person name="Fraser C.M."/>
        </authorList>
    </citation>
    <scope>NUCLEOTIDE SEQUENCE</scope>
    <source>
        <strain evidence="27">Liverpool</strain>
    </source>
</reference>
<dbReference type="Pfam" id="PF02770">
    <property type="entry name" value="Acyl-CoA_dh_M"/>
    <property type="match status" value="1"/>
</dbReference>
<dbReference type="VEuPathDB" id="VectorBase:AAEL017453"/>
<evidence type="ECO:0000256" key="15">
    <source>
        <dbReference type="ARBA" id="ARBA00023136"/>
    </source>
</evidence>
<evidence type="ECO:0000256" key="17">
    <source>
        <dbReference type="ARBA" id="ARBA00047916"/>
    </source>
</evidence>
<keyword evidence="10" id="KW-0809">Transit peptide</keyword>
<comment type="catalytic activity">
    <reaction evidence="16">
        <text>dodecanoyl-CoA + oxidized [electron-transfer flavoprotein] + H(+) = (2E)-dodecenoyl-CoA + reduced [electron-transfer flavoprotein]</text>
        <dbReference type="Rhea" id="RHEA:47296"/>
        <dbReference type="Rhea" id="RHEA-COMP:10685"/>
        <dbReference type="Rhea" id="RHEA-COMP:10686"/>
        <dbReference type="ChEBI" id="CHEBI:15378"/>
        <dbReference type="ChEBI" id="CHEBI:57330"/>
        <dbReference type="ChEBI" id="CHEBI:57375"/>
        <dbReference type="ChEBI" id="CHEBI:57692"/>
        <dbReference type="ChEBI" id="CHEBI:58307"/>
    </reaction>
    <physiologicalReaction direction="left-to-right" evidence="16">
        <dbReference type="Rhea" id="RHEA:47297"/>
    </physiologicalReaction>
</comment>
<dbReference type="FunFam" id="1.10.540.10:FF:000001">
    <property type="entry name" value="Very long-chain-specific acyl-CoA dehydrogenase, mitochondrial"/>
    <property type="match status" value="1"/>
</dbReference>
<evidence type="ECO:0000259" key="26">
    <source>
        <dbReference type="Pfam" id="PF21343"/>
    </source>
</evidence>
<dbReference type="AlphaFoldDB" id="J9HSG3"/>
<dbReference type="GO" id="GO:0006631">
    <property type="term" value="P:fatty acid metabolic process"/>
    <property type="evidence" value="ECO:0007669"/>
    <property type="project" value="UniProtKB-KW"/>
</dbReference>
<dbReference type="FunFam" id="2.40.110.10:FF:000006">
    <property type="entry name" value="very long-chain specific acyl-CoA dehydrogenase, mitochondrial"/>
    <property type="match status" value="1"/>
</dbReference>
<feature type="domain" description="ACAD9/ACADV-like C-terminal" evidence="26">
    <location>
        <begin position="693"/>
        <end position="810"/>
    </location>
</feature>
<evidence type="ECO:0000256" key="16">
    <source>
        <dbReference type="ARBA" id="ARBA00047893"/>
    </source>
</evidence>
<organism evidence="27 28">
    <name type="scientific">Aedes aegypti</name>
    <name type="common">Yellowfever mosquito</name>
    <name type="synonym">Culex aegypti</name>
    <dbReference type="NCBI Taxonomy" id="7159"/>
    <lineage>
        <taxon>Eukaryota</taxon>
        <taxon>Metazoa</taxon>
        <taxon>Ecdysozoa</taxon>
        <taxon>Arthropoda</taxon>
        <taxon>Hexapoda</taxon>
        <taxon>Insecta</taxon>
        <taxon>Pterygota</taxon>
        <taxon>Neoptera</taxon>
        <taxon>Endopterygota</taxon>
        <taxon>Diptera</taxon>
        <taxon>Nematocera</taxon>
        <taxon>Culicoidea</taxon>
        <taxon>Culicidae</taxon>
        <taxon>Culicinae</taxon>
        <taxon>Aedini</taxon>
        <taxon>Aedes</taxon>
        <taxon>Stegomyia</taxon>
    </lineage>
</organism>
<dbReference type="PhylomeDB" id="J9HSG3"/>
<keyword evidence="12" id="KW-0560">Oxidoreductase</keyword>
<accession>J9HSG3</accession>
<evidence type="ECO:0000313" key="27">
    <source>
        <dbReference type="EMBL" id="EJY57553.1"/>
    </source>
</evidence>
<reference evidence="27" key="3">
    <citation type="submission" date="2012-09" db="EMBL/GenBank/DDBJ databases">
        <authorList>
            <consortium name="VectorBase"/>
        </authorList>
    </citation>
    <scope>NUCLEOTIDE SEQUENCE</scope>
    <source>
        <strain evidence="27">Liverpool</strain>
    </source>
</reference>
<feature type="domain" description="Acyl-CoA dehydrogenase/oxidase C-terminal" evidence="23">
    <location>
        <begin position="493"/>
        <end position="639"/>
    </location>
</feature>
<evidence type="ECO:0000256" key="18">
    <source>
        <dbReference type="ARBA" id="ARBA00048086"/>
    </source>
</evidence>
<dbReference type="InterPro" id="IPR013786">
    <property type="entry name" value="AcylCoA_DH/ox_N"/>
</dbReference>
<keyword evidence="13" id="KW-0443">Lipid metabolism</keyword>
<dbReference type="Pfam" id="PF02771">
    <property type="entry name" value="Acyl-CoA_dh_N"/>
    <property type="match status" value="1"/>
</dbReference>
<evidence type="ECO:0000256" key="20">
    <source>
        <dbReference type="ARBA" id="ARBA00049140"/>
    </source>
</evidence>
<dbReference type="GO" id="GO:0017099">
    <property type="term" value="F:very-long-chain fatty acyl-CoA dehydrogenase activity"/>
    <property type="evidence" value="ECO:0007669"/>
    <property type="project" value="TreeGrafter"/>
</dbReference>
<dbReference type="Gene3D" id="1.20.140.10">
    <property type="entry name" value="Butyryl-CoA Dehydrogenase, subunit A, domain 3"/>
    <property type="match status" value="2"/>
</dbReference>
<evidence type="ECO:0000256" key="6">
    <source>
        <dbReference type="ARBA" id="ARBA00022630"/>
    </source>
</evidence>
<keyword evidence="15" id="KW-0472">Membrane</keyword>
<evidence type="ECO:0000259" key="24">
    <source>
        <dbReference type="Pfam" id="PF02770"/>
    </source>
</evidence>
<evidence type="ECO:0000256" key="5">
    <source>
        <dbReference type="ARBA" id="ARBA00022553"/>
    </source>
</evidence>
<comment type="catalytic activity">
    <reaction evidence="20">
        <text>eicosanoyl-CoA + oxidized [electron-transfer flavoprotein] + H(+) = (2E)-eicosenoyl-CoA + reduced [electron-transfer flavoprotein]</text>
        <dbReference type="Rhea" id="RHEA:47236"/>
        <dbReference type="Rhea" id="RHEA-COMP:10685"/>
        <dbReference type="Rhea" id="RHEA-COMP:10686"/>
        <dbReference type="ChEBI" id="CHEBI:15378"/>
        <dbReference type="ChEBI" id="CHEBI:57380"/>
        <dbReference type="ChEBI" id="CHEBI:57692"/>
        <dbReference type="ChEBI" id="CHEBI:58307"/>
        <dbReference type="ChEBI" id="CHEBI:74691"/>
    </reaction>
    <physiologicalReaction direction="left-to-right" evidence="20">
        <dbReference type="Rhea" id="RHEA:47237"/>
    </physiologicalReaction>
</comment>
<gene>
    <name evidence="27" type="ORF">AaeL_AAEL017453</name>
</gene>
<sequence>MSSYRKNTLVVDFSVLPKRPSTDQVEAFLRDFVKIDMSDVRNLQLHTLKNCVFIEMHNAGLPNRLAKEHHLRHSFGRNGVFYYIPIYVDGPTTTIRIHDLSPQLSNTTISDHLQQYGKVISISNEVWKNYFAGVPNGVRVVRMRMEKTVPSYITIDNQSSLVTYPKGEKTAHENKAGQKQHPEQTSTSVTNIDQSFHSNIPFGLHVLALVRKALCVATTSKVKAAEKSSSPEPKPNQSFMMNIFSGKLQTSQLFPYPEPLNAEQKEYIQAFIDPVTRFFNETNNRIKNDETGKVDQETMDIVWELGLMGTSIPEEFGGLGLSNVQAARLSDISGGNDLAFTIHIGAHQSIGTKGILLYGTEAQKQKYLPQLSTGRVFGAFALTEPSVGSDAASVKTRAVLSPCGKYYILNGSKLWCSGGGIADIFTTFAQTEVVDPKTGQKKDKMTAFIVERGFNGVSSGPPEKKMGLKCSITTDVYFDDVKVPVENVLGEVGNGFKVAVNILNSGRFGLCAMLTGTMRACIEKAAEHVSSRVQFKRKLMEFENVQEKLAKMAMHHYVAQSLAYMVSGNMDLGSTDYHLEAAITKVFGTEAGWYVCDEAIQLLGGNGYMQAPGLEQFLRDMRVFRIFEGANDVLRLFIALTGIQHAGNQLKGLQKAMKSPLTNLGTVLQEGTKRVSRKMGAGGTDLSGFVVDPLKDSAKLCAQSIDLFNQTIESLLIKHGKNIVERQFLLARVADAAIDIYTMACTLSRASRSVRKGLPSAEHEILMTQAWCTEANYRVQQNIQRIHSGVFNENYKRMSMIASNICSHQGPAHTNPLEVD</sequence>
<dbReference type="PANTHER" id="PTHR43884:SF11">
    <property type="entry name" value="VERY LONG-CHAIN SPECIFIC ACYL-COA DEHYDROGENASE, MITOCHONDRIAL"/>
    <property type="match status" value="1"/>
</dbReference>
<keyword evidence="6" id="KW-0285">Flavoprotein</keyword>
<evidence type="ECO:0000256" key="1">
    <source>
        <dbReference type="ARBA" id="ARBA00001974"/>
    </source>
</evidence>
<dbReference type="GO" id="GO:0000062">
    <property type="term" value="F:fatty-acyl-CoA binding"/>
    <property type="evidence" value="ECO:0007669"/>
    <property type="project" value="TreeGrafter"/>
</dbReference>
<dbReference type="eggNOG" id="KOG0137">
    <property type="taxonomic scope" value="Eukaryota"/>
</dbReference>
<evidence type="ECO:0000256" key="11">
    <source>
        <dbReference type="ARBA" id="ARBA00022990"/>
    </source>
</evidence>
<dbReference type="Pfam" id="PF00441">
    <property type="entry name" value="Acyl-CoA_dh_1"/>
    <property type="match status" value="1"/>
</dbReference>
<evidence type="ECO:0000259" key="25">
    <source>
        <dbReference type="Pfam" id="PF02771"/>
    </source>
</evidence>
<dbReference type="Gene3D" id="2.40.110.10">
    <property type="entry name" value="Butyryl-CoA Dehydrogenase, subunit A, domain 2"/>
    <property type="match status" value="1"/>
</dbReference>
<evidence type="ECO:0000256" key="3">
    <source>
        <dbReference type="ARBA" id="ARBA00005198"/>
    </source>
</evidence>
<feature type="domain" description="Acyl-CoA dehydrogenase/oxidase N-terminal" evidence="25">
    <location>
        <begin position="269"/>
        <end position="374"/>
    </location>
</feature>
<dbReference type="Pfam" id="PF21343">
    <property type="entry name" value="ACAD9-ACADV_C"/>
    <property type="match status" value="1"/>
</dbReference>
<dbReference type="HOGENOM" id="CLU_018204_11_2_1"/>
<dbReference type="GO" id="GO:0005743">
    <property type="term" value="C:mitochondrial inner membrane"/>
    <property type="evidence" value="ECO:0007669"/>
    <property type="project" value="UniProtKB-SubCell"/>
</dbReference>
<comment type="catalytic activity">
    <reaction evidence="18">
        <text>tetracosanoyl-CoA + oxidized [electron-transfer flavoprotein] + H(+) = (2E)-tetracosenoyl-CoA + reduced [electron-transfer flavoprotein]</text>
        <dbReference type="Rhea" id="RHEA:47232"/>
        <dbReference type="Rhea" id="RHEA-COMP:10685"/>
        <dbReference type="Rhea" id="RHEA-COMP:10686"/>
        <dbReference type="ChEBI" id="CHEBI:15378"/>
        <dbReference type="ChEBI" id="CHEBI:57692"/>
        <dbReference type="ChEBI" id="CHEBI:58307"/>
        <dbReference type="ChEBI" id="CHEBI:65052"/>
        <dbReference type="ChEBI" id="CHEBI:74693"/>
    </reaction>
    <physiologicalReaction direction="left-to-right" evidence="18">
        <dbReference type="Rhea" id="RHEA:47233"/>
    </physiologicalReaction>
</comment>
<evidence type="ECO:0000256" key="2">
    <source>
        <dbReference type="ARBA" id="ARBA00004637"/>
    </source>
</evidence>
<reference evidence="27" key="2">
    <citation type="journal article" date="2007" name="Science">
        <title>Genome sequence of Aedes aegypti, a major arbovirus vector.</title>
        <authorList>
            <person name="Nene V."/>
            <person name="Wortman J.R."/>
            <person name="Lawson D."/>
            <person name="Haas B."/>
            <person name="Kodira C."/>
            <person name="Tu Z.J."/>
            <person name="Loftus B."/>
            <person name="Xi Z."/>
            <person name="Megy K."/>
            <person name="Grabherr M."/>
            <person name="Ren Q."/>
            <person name="Zdobnov E.M."/>
            <person name="Lobo N.F."/>
            <person name="Campbell K.S."/>
            <person name="Brown S.E."/>
            <person name="Bonaldo M.F."/>
            <person name="Zhu J."/>
            <person name="Sinkins S.P."/>
            <person name="Hogenkamp D.G."/>
            <person name="Amedeo P."/>
            <person name="Arensburger P."/>
            <person name="Atkinson P.W."/>
            <person name="Bidwell S."/>
            <person name="Biedler J."/>
            <person name="Birney E."/>
            <person name="Bruggner R.V."/>
            <person name="Costas J."/>
            <person name="Coy M.R."/>
            <person name="Crabtree J."/>
            <person name="Crawford M."/>
            <person name="Debruyn B."/>
            <person name="Decaprio D."/>
            <person name="Eiglmeier K."/>
            <person name="Eisenstadt E."/>
            <person name="El-Dorry H."/>
            <person name="Gelbart W.M."/>
            <person name="Gomes S.L."/>
            <person name="Hammond M."/>
            <person name="Hannick L.I."/>
            <person name="Hogan J.R."/>
            <person name="Holmes M.H."/>
            <person name="Jaffe D."/>
            <person name="Johnston J.S."/>
            <person name="Kennedy R.C."/>
            <person name="Koo H."/>
            <person name="Kravitz S."/>
            <person name="Kriventseva E.V."/>
            <person name="Kulp D."/>
            <person name="Labutti K."/>
            <person name="Lee E."/>
            <person name="Li S."/>
            <person name="Lovin D.D."/>
            <person name="Mao C."/>
            <person name="Mauceli E."/>
            <person name="Menck C.F."/>
            <person name="Miller J.R."/>
            <person name="Montgomery P."/>
            <person name="Mori A."/>
            <person name="Nascimento A.L."/>
            <person name="Naveira H.F."/>
            <person name="Nusbaum C."/>
            <person name="O'leary S."/>
            <person name="Orvis J."/>
            <person name="Pertea M."/>
            <person name="Quesneville H."/>
            <person name="Reidenbach K.R."/>
            <person name="Rogers Y.H."/>
            <person name="Roth C.W."/>
            <person name="Schneider J.R."/>
            <person name="Schatz M."/>
            <person name="Shumway M."/>
            <person name="Stanke M."/>
            <person name="Stinson E.O."/>
            <person name="Tubio J.M."/>
            <person name="Vanzee J.P."/>
            <person name="Verjovski-Almeida S."/>
            <person name="Werner D."/>
            <person name="White O."/>
            <person name="Wyder S."/>
            <person name="Zeng Q."/>
            <person name="Zhao Q."/>
            <person name="Zhao Y."/>
            <person name="Hill C.A."/>
            <person name="Raikhel A.S."/>
            <person name="Soares M.B."/>
            <person name="Knudson D.L."/>
            <person name="Lee N.H."/>
            <person name="Galagan J."/>
            <person name="Salzberg S.L."/>
            <person name="Paulsen I.T."/>
            <person name="Dimopoulos G."/>
            <person name="Collins F.H."/>
            <person name="Birren B."/>
            <person name="Fraser-Liggett C.M."/>
            <person name="Severson D.W."/>
        </authorList>
    </citation>
    <scope>NUCLEOTIDE SEQUENCE [LARGE SCALE GENOMIC DNA]</scope>
    <source>
        <strain evidence="27">Liverpool</strain>
    </source>
</reference>
<comment type="catalytic activity">
    <reaction evidence="19">
        <text>tetradecanoyl-CoA + oxidized [electron-transfer flavoprotein] + H(+) = (2E)-tetradecenoyl-CoA + reduced [electron-transfer flavoprotein]</text>
        <dbReference type="Rhea" id="RHEA:47316"/>
        <dbReference type="Rhea" id="RHEA-COMP:10685"/>
        <dbReference type="Rhea" id="RHEA-COMP:10686"/>
        <dbReference type="ChEBI" id="CHEBI:15378"/>
        <dbReference type="ChEBI" id="CHEBI:57385"/>
        <dbReference type="ChEBI" id="CHEBI:57692"/>
        <dbReference type="ChEBI" id="CHEBI:58307"/>
        <dbReference type="ChEBI" id="CHEBI:61405"/>
    </reaction>
    <physiologicalReaction direction="left-to-right" evidence="19">
        <dbReference type="Rhea" id="RHEA:47317"/>
    </physiologicalReaction>
</comment>
<feature type="region of interest" description="Disordered" evidence="22">
    <location>
        <begin position="166"/>
        <end position="187"/>
    </location>
</feature>
<keyword evidence="5" id="KW-0597">Phosphoprotein</keyword>
<keyword evidence="8" id="KW-0274">FAD</keyword>
<evidence type="ECO:0000256" key="19">
    <source>
        <dbReference type="ARBA" id="ARBA00049038"/>
    </source>
</evidence>
<evidence type="ECO:0000256" key="9">
    <source>
        <dbReference type="ARBA" id="ARBA00022832"/>
    </source>
</evidence>
<comment type="subcellular location">
    <subcellularLocation>
        <location evidence="2">Mitochondrion inner membrane</location>
        <topology evidence="2">Peripheral membrane protein</topology>
    </subcellularLocation>
</comment>
<dbReference type="PaxDb" id="7159-AAEL017453-PA"/>
<dbReference type="VEuPathDB" id="VectorBase:AAEL023677"/>
<proteinExistence type="inferred from homology"/>
<keyword evidence="7" id="KW-0999">Mitochondrion inner membrane</keyword>
<dbReference type="InterPro" id="IPR036250">
    <property type="entry name" value="AcylCo_DH-like_C"/>
</dbReference>
<dbReference type="Gene3D" id="1.10.540.10">
    <property type="entry name" value="Acyl-CoA dehydrogenase/oxidase, N-terminal domain"/>
    <property type="match status" value="1"/>
</dbReference>
<evidence type="ECO:0000256" key="22">
    <source>
        <dbReference type="SAM" id="MobiDB-lite"/>
    </source>
</evidence>
<dbReference type="InterPro" id="IPR009075">
    <property type="entry name" value="AcylCo_DH/oxidase_C"/>
</dbReference>
<dbReference type="SUPFAM" id="SSF47203">
    <property type="entry name" value="Acyl-CoA dehydrogenase C-terminal domain-like"/>
    <property type="match status" value="2"/>
</dbReference>